<dbReference type="STRING" id="1123357.SAMN02745244_00356"/>
<evidence type="ECO:0000256" key="2">
    <source>
        <dbReference type="ARBA" id="ARBA00012438"/>
    </source>
</evidence>
<organism evidence="11 12">
    <name type="scientific">Tessaracoccus bendigoensis DSM 12906</name>
    <dbReference type="NCBI Taxonomy" id="1123357"/>
    <lineage>
        <taxon>Bacteria</taxon>
        <taxon>Bacillati</taxon>
        <taxon>Actinomycetota</taxon>
        <taxon>Actinomycetes</taxon>
        <taxon>Propionibacteriales</taxon>
        <taxon>Propionibacteriaceae</taxon>
        <taxon>Tessaracoccus</taxon>
    </lineage>
</organism>
<dbReference type="EC" id="2.7.13.3" evidence="2"/>
<evidence type="ECO:0000313" key="12">
    <source>
        <dbReference type="Proteomes" id="UP000184512"/>
    </source>
</evidence>
<comment type="catalytic activity">
    <reaction evidence="1">
        <text>ATP + protein L-histidine = ADP + protein N-phospho-L-histidine.</text>
        <dbReference type="EC" id="2.7.13.3"/>
    </reaction>
</comment>
<feature type="transmembrane region" description="Helical" evidence="9">
    <location>
        <begin position="55"/>
        <end position="84"/>
    </location>
</feature>
<name>A0A1M6B6L2_9ACTN</name>
<proteinExistence type="predicted"/>
<dbReference type="InterPro" id="IPR003594">
    <property type="entry name" value="HATPase_dom"/>
</dbReference>
<dbReference type="SMART" id="SM00387">
    <property type="entry name" value="HATPase_c"/>
    <property type="match status" value="1"/>
</dbReference>
<feature type="domain" description="Histidine kinase/HSP90-like ATPase" evidence="10">
    <location>
        <begin position="286"/>
        <end position="379"/>
    </location>
</feature>
<protein>
    <recommendedName>
        <fullName evidence="2">histidine kinase</fullName>
        <ecNumber evidence="2">2.7.13.3</ecNumber>
    </recommendedName>
</protein>
<keyword evidence="5" id="KW-0547">Nucleotide-binding</keyword>
<dbReference type="Proteomes" id="UP000184512">
    <property type="component" value="Unassembled WGS sequence"/>
</dbReference>
<keyword evidence="3" id="KW-0597">Phosphoprotein</keyword>
<dbReference type="GO" id="GO:0016020">
    <property type="term" value="C:membrane"/>
    <property type="evidence" value="ECO:0007669"/>
    <property type="project" value="InterPro"/>
</dbReference>
<dbReference type="EMBL" id="FQZG01000006">
    <property type="protein sequence ID" value="SHI44320.1"/>
    <property type="molecule type" value="Genomic_DNA"/>
</dbReference>
<feature type="transmembrane region" description="Helical" evidence="9">
    <location>
        <begin position="121"/>
        <end position="140"/>
    </location>
</feature>
<keyword evidence="12" id="KW-1185">Reference proteome</keyword>
<dbReference type="InterPro" id="IPR011712">
    <property type="entry name" value="Sig_transdc_His_kin_sub3_dim/P"/>
</dbReference>
<evidence type="ECO:0000256" key="3">
    <source>
        <dbReference type="ARBA" id="ARBA00022553"/>
    </source>
</evidence>
<keyword evidence="4" id="KW-0808">Transferase</keyword>
<dbReference type="Gene3D" id="1.20.5.1930">
    <property type="match status" value="1"/>
</dbReference>
<dbReference type="CDD" id="cd16917">
    <property type="entry name" value="HATPase_UhpB-NarQ-NarX-like"/>
    <property type="match status" value="1"/>
</dbReference>
<keyword evidence="8" id="KW-0902">Two-component regulatory system</keyword>
<dbReference type="Pfam" id="PF07730">
    <property type="entry name" value="HisKA_3"/>
    <property type="match status" value="1"/>
</dbReference>
<dbReference type="InterPro" id="IPR050482">
    <property type="entry name" value="Sensor_HK_TwoCompSys"/>
</dbReference>
<dbReference type="InterPro" id="IPR055558">
    <property type="entry name" value="DUF7134"/>
</dbReference>
<keyword evidence="7" id="KW-0067">ATP-binding</keyword>
<dbReference type="PANTHER" id="PTHR24421:SF10">
    <property type="entry name" value="NITRATE_NITRITE SENSOR PROTEIN NARQ"/>
    <property type="match status" value="1"/>
</dbReference>
<gene>
    <name evidence="11" type="ORF">SAMN02745244_00356</name>
</gene>
<dbReference type="GO" id="GO:0005524">
    <property type="term" value="F:ATP binding"/>
    <property type="evidence" value="ECO:0007669"/>
    <property type="project" value="UniProtKB-KW"/>
</dbReference>
<dbReference type="Gene3D" id="3.30.565.10">
    <property type="entry name" value="Histidine kinase-like ATPase, C-terminal domain"/>
    <property type="match status" value="1"/>
</dbReference>
<keyword evidence="6 11" id="KW-0418">Kinase</keyword>
<accession>A0A1M6B6L2</accession>
<evidence type="ECO:0000256" key="1">
    <source>
        <dbReference type="ARBA" id="ARBA00000085"/>
    </source>
</evidence>
<dbReference type="Pfam" id="PF02518">
    <property type="entry name" value="HATPase_c"/>
    <property type="match status" value="1"/>
</dbReference>
<dbReference type="GO" id="GO:0000155">
    <property type="term" value="F:phosphorelay sensor kinase activity"/>
    <property type="evidence" value="ECO:0007669"/>
    <property type="project" value="InterPro"/>
</dbReference>
<evidence type="ECO:0000256" key="8">
    <source>
        <dbReference type="ARBA" id="ARBA00023012"/>
    </source>
</evidence>
<evidence type="ECO:0000256" key="6">
    <source>
        <dbReference type="ARBA" id="ARBA00022777"/>
    </source>
</evidence>
<reference evidence="11 12" key="1">
    <citation type="submission" date="2016-11" db="EMBL/GenBank/DDBJ databases">
        <authorList>
            <person name="Jaros S."/>
            <person name="Januszkiewicz K."/>
            <person name="Wedrychowicz H."/>
        </authorList>
    </citation>
    <scope>NUCLEOTIDE SEQUENCE [LARGE SCALE GENOMIC DNA]</scope>
    <source>
        <strain evidence="11 12">DSM 12906</strain>
    </source>
</reference>
<feature type="transmembrane region" description="Helical" evidence="9">
    <location>
        <begin position="90"/>
        <end position="109"/>
    </location>
</feature>
<evidence type="ECO:0000256" key="5">
    <source>
        <dbReference type="ARBA" id="ARBA00022741"/>
    </source>
</evidence>
<evidence type="ECO:0000313" key="11">
    <source>
        <dbReference type="EMBL" id="SHI44320.1"/>
    </source>
</evidence>
<sequence>MLSDAALAGLLAITSLAPLLMIPDYEARTPSLVWSLVMCSAVVTRRVAPMVSLGIVTLAGVGMAYMLTVPMPALLAVPVVVYSVARYRQISGLLPVVVVGVVASVVGPMSWTRTLDERYRFLGTTIVVLLCAALVALAYLSGRYMRERVLNATLDREIVTERFTAARRQSEQESQLVTGRARAEVAQELHDVLAHSLSVIVVQAEGAKALTNKRPEAAVQALTVIADTGRRSIEEVRRIVSLMRGETESARFGPAPTLTQIPDLVAAAGDRITLTTRGETPVVPESLGLAAYRIVQEATTNFLKHAGPTATARVLIEYRPDDITITVSDDGIGSLSSSDGHGSGLAGMRERVTAMGGSLEAGPRPGGGYEVRAGLPMPNRIGKSWLKEAYK</sequence>
<dbReference type="GO" id="GO:0046983">
    <property type="term" value="F:protein dimerization activity"/>
    <property type="evidence" value="ECO:0007669"/>
    <property type="project" value="InterPro"/>
</dbReference>
<dbReference type="Pfam" id="PF23539">
    <property type="entry name" value="DUF7134"/>
    <property type="match status" value="1"/>
</dbReference>
<dbReference type="AlphaFoldDB" id="A0A1M6B6L2"/>
<dbReference type="SUPFAM" id="SSF55874">
    <property type="entry name" value="ATPase domain of HSP90 chaperone/DNA topoisomerase II/histidine kinase"/>
    <property type="match status" value="1"/>
</dbReference>
<keyword evidence="9" id="KW-1133">Transmembrane helix</keyword>
<dbReference type="InterPro" id="IPR036890">
    <property type="entry name" value="HATPase_C_sf"/>
</dbReference>
<evidence type="ECO:0000256" key="4">
    <source>
        <dbReference type="ARBA" id="ARBA00022679"/>
    </source>
</evidence>
<evidence type="ECO:0000256" key="9">
    <source>
        <dbReference type="SAM" id="Phobius"/>
    </source>
</evidence>
<dbReference type="PANTHER" id="PTHR24421">
    <property type="entry name" value="NITRATE/NITRITE SENSOR PROTEIN NARX-RELATED"/>
    <property type="match status" value="1"/>
</dbReference>
<keyword evidence="9" id="KW-0812">Transmembrane</keyword>
<evidence type="ECO:0000256" key="7">
    <source>
        <dbReference type="ARBA" id="ARBA00022840"/>
    </source>
</evidence>
<keyword evidence="9" id="KW-0472">Membrane</keyword>
<evidence type="ECO:0000259" key="10">
    <source>
        <dbReference type="SMART" id="SM00387"/>
    </source>
</evidence>